<proteinExistence type="predicted"/>
<evidence type="ECO:0000313" key="3">
    <source>
        <dbReference type="Proteomes" id="UP001205337"/>
    </source>
</evidence>
<dbReference type="PRINTS" id="PR00420">
    <property type="entry name" value="RNGMNOXGNASE"/>
</dbReference>
<dbReference type="RefSeq" id="WP_258798993.1">
    <property type="nucleotide sequence ID" value="NZ_JANTHX010000007.1"/>
</dbReference>
<dbReference type="InterPro" id="IPR002938">
    <property type="entry name" value="FAD-bd"/>
</dbReference>
<evidence type="ECO:0000259" key="1">
    <source>
        <dbReference type="Pfam" id="PF01494"/>
    </source>
</evidence>
<sequence length="388" mass="42327">MRVLVVGAGIAGPTLAYWLHRDGHEVTIVEHAPGLREGGYLLDFWGAGFTVAERMGIVPTLMERGYRVREVREVSRSGRRIGRFDPRRVMDRMGGRYVSITRSDLARAVYEALDGELRTVFGDTVAALHDDGTRVAATFARGGEEEFDLVVGADGLHSRVRTLAFGDDREHERYLGMVLAAFDVDDYAPREQLVAATRTVVGGQALRFTLRDGTSMLFFMLRHDGELPSDPGAQDELLRGRLGDAGWEVPAMLDALPRARTRYVDRVSQIRMPHWSRGRIALLGDAGACPSLLAGQGSALAMISAHELAAALRAEPIEQALASWEGRLAGFVREKQDAAIGLGSAFAPKTRAGLVVRDAVLGLMGIPFVVDLAMSRSLRDAIELTPRP</sequence>
<evidence type="ECO:0000313" key="2">
    <source>
        <dbReference type="EMBL" id="MCS0499906.1"/>
    </source>
</evidence>
<dbReference type="Proteomes" id="UP001205337">
    <property type="component" value="Unassembled WGS sequence"/>
</dbReference>
<keyword evidence="3" id="KW-1185">Reference proteome</keyword>
<dbReference type="EMBL" id="JANTHX010000007">
    <property type="protein sequence ID" value="MCS0499906.1"/>
    <property type="molecule type" value="Genomic_DNA"/>
</dbReference>
<accession>A0ABT1ZGT8</accession>
<feature type="domain" description="FAD-binding" evidence="1">
    <location>
        <begin position="2"/>
        <end position="315"/>
    </location>
</feature>
<dbReference type="Gene3D" id="3.50.50.60">
    <property type="entry name" value="FAD/NAD(P)-binding domain"/>
    <property type="match status" value="1"/>
</dbReference>
<dbReference type="PANTHER" id="PTHR46865">
    <property type="entry name" value="OXIDOREDUCTASE-RELATED"/>
    <property type="match status" value="1"/>
</dbReference>
<dbReference type="Gene3D" id="3.30.9.10">
    <property type="entry name" value="D-Amino Acid Oxidase, subunit A, domain 2"/>
    <property type="match status" value="1"/>
</dbReference>
<dbReference type="NCBIfam" id="NF005761">
    <property type="entry name" value="PRK07588.1"/>
    <property type="match status" value="1"/>
</dbReference>
<gene>
    <name evidence="2" type="ORF">NUH29_10130</name>
</gene>
<organism evidence="2 3">
    <name type="scientific">Protaetiibacter mangrovi</name>
    <dbReference type="NCBI Taxonomy" id="2970926"/>
    <lineage>
        <taxon>Bacteria</taxon>
        <taxon>Bacillati</taxon>
        <taxon>Actinomycetota</taxon>
        <taxon>Actinomycetes</taxon>
        <taxon>Micrococcales</taxon>
        <taxon>Microbacteriaceae</taxon>
        <taxon>Protaetiibacter</taxon>
    </lineage>
</organism>
<dbReference type="PANTHER" id="PTHR46865:SF8">
    <property type="entry name" value="POSSIBLE OXIDOREDUCTASE"/>
    <property type="match status" value="1"/>
</dbReference>
<dbReference type="SUPFAM" id="SSF51905">
    <property type="entry name" value="FAD/NAD(P)-binding domain"/>
    <property type="match status" value="1"/>
</dbReference>
<dbReference type="InterPro" id="IPR051704">
    <property type="entry name" value="FAD_aromatic-hydroxylase"/>
</dbReference>
<comment type="caution">
    <text evidence="2">The sequence shown here is derived from an EMBL/GenBank/DDBJ whole genome shotgun (WGS) entry which is preliminary data.</text>
</comment>
<protein>
    <submittedName>
        <fullName evidence="2">FAD-binding domain</fullName>
    </submittedName>
</protein>
<dbReference type="InterPro" id="IPR036188">
    <property type="entry name" value="FAD/NAD-bd_sf"/>
</dbReference>
<dbReference type="Pfam" id="PF01494">
    <property type="entry name" value="FAD_binding_3"/>
    <property type="match status" value="1"/>
</dbReference>
<name>A0ABT1ZGT8_9MICO</name>
<reference evidence="2 3" key="1">
    <citation type="submission" date="2022-08" db="EMBL/GenBank/DDBJ databases">
        <authorList>
            <person name="Li F."/>
        </authorList>
    </citation>
    <scope>NUCLEOTIDE SEQUENCE [LARGE SCALE GENOMIC DNA]</scope>
    <source>
        <strain evidence="2 3">10F1B-8-1</strain>
    </source>
</reference>